<keyword evidence="1" id="KW-0732">Signal</keyword>
<name>A0A504YKH5_FASGI</name>
<dbReference type="EMBL" id="SUNJ01007714">
    <property type="protein sequence ID" value="TPP61784.1"/>
    <property type="molecule type" value="Genomic_DNA"/>
</dbReference>
<organism evidence="2 3">
    <name type="scientific">Fasciola gigantica</name>
    <name type="common">Giant liver fluke</name>
    <dbReference type="NCBI Taxonomy" id="46835"/>
    <lineage>
        <taxon>Eukaryota</taxon>
        <taxon>Metazoa</taxon>
        <taxon>Spiralia</taxon>
        <taxon>Lophotrochozoa</taxon>
        <taxon>Platyhelminthes</taxon>
        <taxon>Trematoda</taxon>
        <taxon>Digenea</taxon>
        <taxon>Plagiorchiida</taxon>
        <taxon>Echinostomata</taxon>
        <taxon>Echinostomatoidea</taxon>
        <taxon>Fasciolidae</taxon>
        <taxon>Fasciola</taxon>
    </lineage>
</organism>
<reference evidence="2 3" key="1">
    <citation type="submission" date="2019-04" db="EMBL/GenBank/DDBJ databases">
        <title>Annotation for the trematode Fasciola gigantica.</title>
        <authorList>
            <person name="Choi Y.-J."/>
        </authorList>
    </citation>
    <scope>NUCLEOTIDE SEQUENCE [LARGE SCALE GENOMIC DNA]</scope>
    <source>
        <strain evidence="2">Uganda_cow_1</strain>
    </source>
</reference>
<evidence type="ECO:0000256" key="1">
    <source>
        <dbReference type="SAM" id="SignalP"/>
    </source>
</evidence>
<feature type="chain" id="PRO_5021215219" evidence="1">
    <location>
        <begin position="24"/>
        <end position="107"/>
    </location>
</feature>
<proteinExistence type="predicted"/>
<evidence type="ECO:0000313" key="3">
    <source>
        <dbReference type="Proteomes" id="UP000316759"/>
    </source>
</evidence>
<comment type="caution">
    <text evidence="2">The sequence shown here is derived from an EMBL/GenBank/DDBJ whole genome shotgun (WGS) entry which is preliminary data.</text>
</comment>
<accession>A0A504YKH5</accession>
<gene>
    <name evidence="2" type="ORF">FGIG_11637</name>
</gene>
<sequence length="107" mass="12166">MLTMNLILMIFYFHACLISFDWAVPAKIEDRDKYEPEIRKHLPAALRLKFICINPLFPRLTQYELKENATEFIIEVTNAVCLFGRLTSETGGQINGLKSVDCGVSLG</sequence>
<feature type="signal peptide" evidence="1">
    <location>
        <begin position="1"/>
        <end position="23"/>
    </location>
</feature>
<keyword evidence="3" id="KW-1185">Reference proteome</keyword>
<evidence type="ECO:0000313" key="2">
    <source>
        <dbReference type="EMBL" id="TPP61784.1"/>
    </source>
</evidence>
<dbReference type="Proteomes" id="UP000316759">
    <property type="component" value="Unassembled WGS sequence"/>
</dbReference>
<dbReference type="AlphaFoldDB" id="A0A504YKH5"/>
<protein>
    <submittedName>
        <fullName evidence="2">Uncharacterized protein</fullName>
    </submittedName>
</protein>